<sequence>MNEGQRQFDLSKKAGQESQPAFQTIARCKKILPGNCQRTGEFPSIAESNAVKVGSGW</sequence>
<gene>
    <name evidence="2" type="ORF">LX87_02503</name>
</gene>
<protein>
    <submittedName>
        <fullName evidence="2">Uncharacterized protein</fullName>
    </submittedName>
</protein>
<name>A0A327WYH6_LARAB</name>
<dbReference type="AlphaFoldDB" id="A0A327WYH6"/>
<dbReference type="Proteomes" id="UP000248790">
    <property type="component" value="Unassembled WGS sequence"/>
</dbReference>
<comment type="caution">
    <text evidence="2">The sequence shown here is derived from an EMBL/GenBank/DDBJ whole genome shotgun (WGS) entry which is preliminary data.</text>
</comment>
<feature type="region of interest" description="Disordered" evidence="1">
    <location>
        <begin position="1"/>
        <end position="20"/>
    </location>
</feature>
<proteinExistence type="predicted"/>
<evidence type="ECO:0000313" key="2">
    <source>
        <dbReference type="EMBL" id="RAJ97600.1"/>
    </source>
</evidence>
<reference evidence="2 3" key="1">
    <citation type="submission" date="2018-06" db="EMBL/GenBank/DDBJ databases">
        <title>Genomic Encyclopedia of Archaeal and Bacterial Type Strains, Phase II (KMG-II): from individual species to whole genera.</title>
        <authorList>
            <person name="Goeker M."/>
        </authorList>
    </citation>
    <scope>NUCLEOTIDE SEQUENCE [LARGE SCALE GENOMIC DNA]</scope>
    <source>
        <strain evidence="2 3">DSM 21851</strain>
    </source>
</reference>
<keyword evidence="3" id="KW-1185">Reference proteome</keyword>
<organism evidence="2 3">
    <name type="scientific">Larkinella arboricola</name>
    <dbReference type="NCBI Taxonomy" id="643671"/>
    <lineage>
        <taxon>Bacteria</taxon>
        <taxon>Pseudomonadati</taxon>
        <taxon>Bacteroidota</taxon>
        <taxon>Cytophagia</taxon>
        <taxon>Cytophagales</taxon>
        <taxon>Spirosomataceae</taxon>
        <taxon>Larkinella</taxon>
    </lineage>
</organism>
<dbReference type="EMBL" id="QLMC01000003">
    <property type="protein sequence ID" value="RAJ97600.1"/>
    <property type="molecule type" value="Genomic_DNA"/>
</dbReference>
<accession>A0A327WYH6</accession>
<evidence type="ECO:0000313" key="3">
    <source>
        <dbReference type="Proteomes" id="UP000248790"/>
    </source>
</evidence>
<evidence type="ECO:0000256" key="1">
    <source>
        <dbReference type="SAM" id="MobiDB-lite"/>
    </source>
</evidence>